<name>A0A5M3XDA8_9ACTN</name>
<dbReference type="OrthoDB" id="5492697at2"/>
<comment type="caution">
    <text evidence="1">The sequence shown here is derived from an EMBL/GenBank/DDBJ whole genome shotgun (WGS) entry which is preliminary data.</text>
</comment>
<accession>A0A5M3XDA8</accession>
<dbReference type="EMBL" id="BLAF01000008">
    <property type="protein sequence ID" value="GES18626.1"/>
    <property type="molecule type" value="Genomic_DNA"/>
</dbReference>
<dbReference type="AlphaFoldDB" id="A0A5M3XDA8"/>
<sequence length="589" mass="64908">MIRFSLVPMSLRRRYTIEALLAQDEESDLYLARPRNGEPNPVALRVYQPGRWLDEGLLDRLVGQPVAGLVAYGRAGSGDGDLPWLVQTHLGTDSLRGLITGEPWNEERTKEAVAAVAALVAEWRAATGQELGDFRAEDLIVTGLEPLTLRLGLIPRPDRYGWSQPPPPESAAGERDAWWALGVLVHELLTGRPPRFEPGDPAVELGDTGLGRWQHLLAGLLTVDPDARWSGREVAAWLAGGTPAVTPDRVPGPIVFEGREHRTPISLVTHMTAHPADTERWWLNGGDVLLTNWLDLDLADETLDRALLDTTPPLVLTGLAATYIAGHRPRYRGFAVDAAGLTELAAGESTGHLVLAEAVSSGALAHAARHRCEHRACHSGGFDGCREITRVLTEVPIILAQARDVLDQMRERTGEIAAREWNRGVAVAVQTTLDPASVRRHRRRLRVEGLTSLGKGGPAWVGWWREQRRYALDGRVDELGTRVALMVVVLLTAGADVLGKQLAEENKQEMLRRRDEATDQGRALLARGQEGALTLLGELRRRLPVLLRRLALLLMDGTDRARAGSKVLRARARNRYAQYQHSRRAKIRP</sequence>
<evidence type="ECO:0000313" key="1">
    <source>
        <dbReference type="EMBL" id="GES18626.1"/>
    </source>
</evidence>
<organism evidence="1 2">
    <name type="scientific">Acrocarpospora pleiomorpha</name>
    <dbReference type="NCBI Taxonomy" id="90975"/>
    <lineage>
        <taxon>Bacteria</taxon>
        <taxon>Bacillati</taxon>
        <taxon>Actinomycetota</taxon>
        <taxon>Actinomycetes</taxon>
        <taxon>Streptosporangiales</taxon>
        <taxon>Streptosporangiaceae</taxon>
        <taxon>Acrocarpospora</taxon>
    </lineage>
</organism>
<dbReference type="SUPFAM" id="SSF56112">
    <property type="entry name" value="Protein kinase-like (PK-like)"/>
    <property type="match status" value="1"/>
</dbReference>
<keyword evidence="2" id="KW-1185">Reference proteome</keyword>
<dbReference type="Proteomes" id="UP000377595">
    <property type="component" value="Unassembled WGS sequence"/>
</dbReference>
<gene>
    <name evidence="1" type="ORF">Aple_015210</name>
</gene>
<dbReference type="Gene3D" id="1.10.510.10">
    <property type="entry name" value="Transferase(Phosphotransferase) domain 1"/>
    <property type="match status" value="1"/>
</dbReference>
<evidence type="ECO:0008006" key="3">
    <source>
        <dbReference type="Google" id="ProtNLM"/>
    </source>
</evidence>
<proteinExistence type="predicted"/>
<reference evidence="1 2" key="1">
    <citation type="submission" date="2019-10" db="EMBL/GenBank/DDBJ databases">
        <title>Whole genome shotgun sequence of Acrocarpospora pleiomorpha NBRC 16267.</title>
        <authorList>
            <person name="Ichikawa N."/>
            <person name="Kimura A."/>
            <person name="Kitahashi Y."/>
            <person name="Komaki H."/>
            <person name="Oguchi A."/>
        </authorList>
    </citation>
    <scope>NUCLEOTIDE SEQUENCE [LARGE SCALE GENOMIC DNA]</scope>
    <source>
        <strain evidence="1 2">NBRC 16267</strain>
    </source>
</reference>
<evidence type="ECO:0000313" key="2">
    <source>
        <dbReference type="Proteomes" id="UP000377595"/>
    </source>
</evidence>
<dbReference type="InterPro" id="IPR011009">
    <property type="entry name" value="Kinase-like_dom_sf"/>
</dbReference>
<dbReference type="RefSeq" id="WP_155343756.1">
    <property type="nucleotide sequence ID" value="NZ_BAAAHM010000012.1"/>
</dbReference>
<protein>
    <recommendedName>
        <fullName evidence="3">Protein kinase domain-containing protein</fullName>
    </recommendedName>
</protein>